<dbReference type="Pfam" id="PF13432">
    <property type="entry name" value="TPR_16"/>
    <property type="match status" value="1"/>
</dbReference>
<feature type="chain" id="PRO_5004162997" evidence="1">
    <location>
        <begin position="23"/>
        <end position="286"/>
    </location>
</feature>
<dbReference type="HOGENOM" id="CLU_933110_0_0_0"/>
<feature type="signal peptide" evidence="1">
    <location>
        <begin position="1"/>
        <end position="22"/>
    </location>
</feature>
<name>Q024I5_SOLUE</name>
<gene>
    <name evidence="2" type="ordered locus">Acid_2602</name>
</gene>
<accession>Q024I5</accession>
<keyword evidence="1" id="KW-0732">Signal</keyword>
<dbReference type="Gene3D" id="1.25.40.10">
    <property type="entry name" value="Tetratricopeptide repeat domain"/>
    <property type="match status" value="1"/>
</dbReference>
<evidence type="ECO:0000313" key="2">
    <source>
        <dbReference type="EMBL" id="ABJ83591.1"/>
    </source>
</evidence>
<organism evidence="2">
    <name type="scientific">Solibacter usitatus (strain Ellin6076)</name>
    <dbReference type="NCBI Taxonomy" id="234267"/>
    <lineage>
        <taxon>Bacteria</taxon>
        <taxon>Pseudomonadati</taxon>
        <taxon>Acidobacteriota</taxon>
        <taxon>Terriglobia</taxon>
        <taxon>Bryobacterales</taxon>
        <taxon>Solibacteraceae</taxon>
        <taxon>Candidatus Solibacter</taxon>
    </lineage>
</organism>
<dbReference type="InParanoid" id="Q024I5"/>
<dbReference type="SUPFAM" id="SSF48452">
    <property type="entry name" value="TPR-like"/>
    <property type="match status" value="1"/>
</dbReference>
<dbReference type="InterPro" id="IPR011990">
    <property type="entry name" value="TPR-like_helical_dom_sf"/>
</dbReference>
<proteinExistence type="predicted"/>
<dbReference type="AlphaFoldDB" id="Q024I5"/>
<dbReference type="STRING" id="234267.Acid_2602"/>
<protein>
    <submittedName>
        <fullName evidence="2">Tetratricopeptide repeat protein</fullName>
    </submittedName>
</protein>
<dbReference type="OrthoDB" id="8902597at2"/>
<evidence type="ECO:0000256" key="1">
    <source>
        <dbReference type="SAM" id="SignalP"/>
    </source>
</evidence>
<sequence precursor="true">MRVLASLFLLLVSALSAQPVDANALFQKQDWAGAAQAFQAAVAENPADGPSWFRLGTCLHRLNRQPESRAAFQKAIDNRFQAPQAMATIARSYAKESNLPFAIQWLNRAAGAGFGGVAFLDSDADFAALKADPAWIPLRARIDANAHPCAAQPAFHQFDFWVGDWDVQVGGQTVAASRIEKLLDGCVVQENWMPANAPGGKSWNFYNAQTAKWEQVWIANGGVLKLEGAFTDGAMRLQGANQSAIDRITFTPLPEHRVHQVWDRSTDAGKTWTVSFDGIYIPKTQL</sequence>
<reference evidence="2" key="1">
    <citation type="submission" date="2006-10" db="EMBL/GenBank/DDBJ databases">
        <title>Complete sequence of Solibacter usitatus Ellin6076.</title>
        <authorList>
            <consortium name="US DOE Joint Genome Institute"/>
            <person name="Copeland A."/>
            <person name="Lucas S."/>
            <person name="Lapidus A."/>
            <person name="Barry K."/>
            <person name="Detter J.C."/>
            <person name="Glavina del Rio T."/>
            <person name="Hammon N."/>
            <person name="Israni S."/>
            <person name="Dalin E."/>
            <person name="Tice H."/>
            <person name="Pitluck S."/>
            <person name="Thompson L.S."/>
            <person name="Brettin T."/>
            <person name="Bruce D."/>
            <person name="Han C."/>
            <person name="Tapia R."/>
            <person name="Gilna P."/>
            <person name="Schmutz J."/>
            <person name="Larimer F."/>
            <person name="Land M."/>
            <person name="Hauser L."/>
            <person name="Kyrpides N."/>
            <person name="Mikhailova N."/>
            <person name="Janssen P.H."/>
            <person name="Kuske C.R."/>
            <person name="Richardson P."/>
        </authorList>
    </citation>
    <scope>NUCLEOTIDE SEQUENCE</scope>
    <source>
        <strain evidence="2">Ellin6076</strain>
    </source>
</reference>
<dbReference type="eggNOG" id="COG0457">
    <property type="taxonomic scope" value="Bacteria"/>
</dbReference>
<dbReference type="KEGG" id="sus:Acid_2602"/>
<dbReference type="EMBL" id="CP000473">
    <property type="protein sequence ID" value="ABJ83591.1"/>
    <property type="molecule type" value="Genomic_DNA"/>
</dbReference>